<protein>
    <submittedName>
        <fullName evidence="3">Phosphodiester glycosidase family protein</fullName>
    </submittedName>
</protein>
<dbReference type="EMBL" id="JAYGHG010000021">
    <property type="protein sequence ID" value="MEA5582301.1"/>
    <property type="molecule type" value="Genomic_DNA"/>
</dbReference>
<organism evidence="3 4">
    <name type="scientific">Nodularia harveyana UHCC-0300</name>
    <dbReference type="NCBI Taxonomy" id="2974287"/>
    <lineage>
        <taxon>Bacteria</taxon>
        <taxon>Bacillati</taxon>
        <taxon>Cyanobacteriota</taxon>
        <taxon>Cyanophyceae</taxon>
        <taxon>Nostocales</taxon>
        <taxon>Nodulariaceae</taxon>
        <taxon>Nodularia</taxon>
    </lineage>
</organism>
<evidence type="ECO:0000313" key="4">
    <source>
        <dbReference type="Proteomes" id="UP001302120"/>
    </source>
</evidence>
<comment type="caution">
    <text evidence="3">The sequence shown here is derived from an EMBL/GenBank/DDBJ whole genome shotgun (WGS) entry which is preliminary data.</text>
</comment>
<evidence type="ECO:0000259" key="2">
    <source>
        <dbReference type="Pfam" id="PF09992"/>
    </source>
</evidence>
<name>A0ABU5UIN4_9CYAN</name>
<accession>A0ABU5UIN4</accession>
<proteinExistence type="predicted"/>
<dbReference type="Proteomes" id="UP001302120">
    <property type="component" value="Unassembled WGS sequence"/>
</dbReference>
<keyword evidence="3" id="KW-0326">Glycosidase</keyword>
<dbReference type="Pfam" id="PF09992">
    <property type="entry name" value="NAGPA"/>
    <property type="match status" value="1"/>
</dbReference>
<feature type="region of interest" description="Disordered" evidence="1">
    <location>
        <begin position="214"/>
        <end position="234"/>
    </location>
</feature>
<reference evidence="3 4" key="1">
    <citation type="submission" date="2023-12" db="EMBL/GenBank/DDBJ databases">
        <title>Baltic Sea Cyanobacteria.</title>
        <authorList>
            <person name="Delbaje E."/>
            <person name="Fewer D.P."/>
            <person name="Shishido T.K."/>
        </authorList>
    </citation>
    <scope>NUCLEOTIDE SEQUENCE [LARGE SCALE GENOMIC DNA]</scope>
    <source>
        <strain evidence="3 4">UHCC-0300</strain>
    </source>
</reference>
<dbReference type="InterPro" id="IPR018711">
    <property type="entry name" value="NAGPA"/>
</dbReference>
<keyword evidence="3" id="KW-0378">Hydrolase</keyword>
<evidence type="ECO:0000313" key="3">
    <source>
        <dbReference type="EMBL" id="MEA5582301.1"/>
    </source>
</evidence>
<keyword evidence="4" id="KW-1185">Reference proteome</keyword>
<feature type="compositionally biased region" description="Polar residues" evidence="1">
    <location>
        <begin position="214"/>
        <end position="228"/>
    </location>
</feature>
<dbReference type="PANTHER" id="PTHR40446:SF2">
    <property type="entry name" value="N-ACETYLGLUCOSAMINE-1-PHOSPHODIESTER ALPHA-N-ACETYLGLUCOSAMINIDASE"/>
    <property type="match status" value="1"/>
</dbReference>
<dbReference type="RefSeq" id="WP_323196650.1">
    <property type="nucleotide sequence ID" value="NZ_JAYGHG010000021.1"/>
</dbReference>
<feature type="domain" description="Phosphodiester glycosidase" evidence="2">
    <location>
        <begin position="477"/>
        <end position="646"/>
    </location>
</feature>
<dbReference type="GO" id="GO:0016798">
    <property type="term" value="F:hydrolase activity, acting on glycosyl bonds"/>
    <property type="evidence" value="ECO:0007669"/>
    <property type="project" value="UniProtKB-KW"/>
</dbReference>
<gene>
    <name evidence="3" type="ORF">VB620_13235</name>
</gene>
<evidence type="ECO:0000256" key="1">
    <source>
        <dbReference type="SAM" id="MobiDB-lite"/>
    </source>
</evidence>
<sequence length="650" mass="70879">MVKMSNRRRKYQITIAKKINQNWFRSIRATIILGIILSLSVTHALKAQESSMSPRPLPGLIVQSLTSSNETLTSGNQIILNGRTLSGAWLQEKGTGDQVKTHLSDGALRQFIGVDFLSSNSTSSQPVEWFSSVNQSMTLATRLVPGYRYLDITNFAQTVGWQLQANGNTLAIATPKSQIKNIRQSQQPSGVKNPPFRSARIVLDLDRPAPWQVSQGLPITPSADSQKPTTPPNREWVVAVDAIADTTLSQRYAPSTSPTQQIVRQLEVVKNRTIISLSVPFGMSPQIITLANPNRLVIDLRPDALSQRDIAWAAGLRWKQQFVNLGTERFPVVWLDINPRQVGLTLKPIGSDVNSQTGTTPLIQMGQQSLAVAAINAGYFNRNNRLPLGAIRRDGQWLSGPILNRGAIAWNDSGQFYFGRLSLQETLTASNNQKLPILFLNSGYVQSGIARYTPTWGSSYTPLTDNENLVIVQKDRVTNQLPGGKSGETAVPIPQDGYLLTFRANAAKDASKLPIGTSVSITSATNSADFIRYPHIVGAGPLLVQNNKIVLDAEREKFSKAFITQKASRSAICTKTNGSLMVAAVHNRAGGLGPTLKEHAQLMKNMGCVNALNLDGGSSTSLYLGGQLLDRSPNTAARVHNGIGFFLQQR</sequence>
<dbReference type="PANTHER" id="PTHR40446">
    <property type="entry name" value="N-ACETYLGLUCOSAMINE-1-PHOSPHODIESTER ALPHA-N-ACETYLGLUCOSAMINIDASE"/>
    <property type="match status" value="1"/>
</dbReference>